<comment type="caution">
    <text evidence="2">The sequence shown here is derived from an EMBL/GenBank/DDBJ whole genome shotgun (WGS) entry which is preliminary data.</text>
</comment>
<dbReference type="InterPro" id="IPR005025">
    <property type="entry name" value="FMN_Rdtase-like_dom"/>
</dbReference>
<protein>
    <recommendedName>
        <fullName evidence="1">NADPH-dependent FMN reductase-like domain-containing protein</fullName>
    </recommendedName>
</protein>
<feature type="domain" description="NADPH-dependent FMN reductase-like" evidence="1">
    <location>
        <begin position="1"/>
        <end position="93"/>
    </location>
</feature>
<keyword evidence="3" id="KW-1185">Reference proteome</keyword>
<proteinExistence type="predicted"/>
<sequence>MKILALCGGSPGGNTELALTAALRAAHKAEPSATITLIRLCELSVGTSNISGQLPHPFAAESNKVASSGPDDRPWVVNHIMEADAILLGAPVMSRVTHWLVKWFQDTTLGPYQDVHAARSMISMGKGDLVDQRIFKPRVAALLSLGGSLGSEWTTFGLPTLQQVFFPMAVKIVDQMEVYGAGLPGSVVLLDDQMARAEELGRNLAEQAAKSPEERTYVGASGLCPLCHLSIVVFTGGNKVDCGGCGAKGKAVLRDGSIALEFDQEGLDVSVLSPQGLVIHGKEIMATGGRLRKIMDQVPAKKDPLVQLSSEWLASPER</sequence>
<name>A0ABR3YFP8_9PEZI</name>
<dbReference type="InterPro" id="IPR029039">
    <property type="entry name" value="Flavoprotein-like_sf"/>
</dbReference>
<evidence type="ECO:0000313" key="2">
    <source>
        <dbReference type="EMBL" id="KAL1887116.1"/>
    </source>
</evidence>
<accession>A0ABR3YFP8</accession>
<gene>
    <name evidence="2" type="ORF">Sste5346_010433</name>
</gene>
<dbReference type="SUPFAM" id="SSF52218">
    <property type="entry name" value="Flavoproteins"/>
    <property type="match status" value="1"/>
</dbReference>
<organism evidence="2 3">
    <name type="scientific">Sporothrix stenoceras</name>
    <dbReference type="NCBI Taxonomy" id="5173"/>
    <lineage>
        <taxon>Eukaryota</taxon>
        <taxon>Fungi</taxon>
        <taxon>Dikarya</taxon>
        <taxon>Ascomycota</taxon>
        <taxon>Pezizomycotina</taxon>
        <taxon>Sordariomycetes</taxon>
        <taxon>Sordariomycetidae</taxon>
        <taxon>Ophiostomatales</taxon>
        <taxon>Ophiostomataceae</taxon>
        <taxon>Sporothrix</taxon>
    </lineage>
</organism>
<dbReference type="Proteomes" id="UP001583186">
    <property type="component" value="Unassembled WGS sequence"/>
</dbReference>
<dbReference type="Gene3D" id="3.40.50.360">
    <property type="match status" value="1"/>
</dbReference>
<reference evidence="2 3" key="1">
    <citation type="journal article" date="2024" name="IMA Fungus">
        <title>IMA Genome - F19 : A genome assembly and annotation guide to empower mycologists, including annotated draft genome sequences of Ceratocystis pirilliformis, Diaporthe australafricana, Fusarium ophioides, Paecilomyces lecythidis, and Sporothrix stenoceras.</title>
        <authorList>
            <person name="Aylward J."/>
            <person name="Wilson A.M."/>
            <person name="Visagie C.M."/>
            <person name="Spraker J."/>
            <person name="Barnes I."/>
            <person name="Buitendag C."/>
            <person name="Ceriani C."/>
            <person name="Del Mar Angel L."/>
            <person name="du Plessis D."/>
            <person name="Fuchs T."/>
            <person name="Gasser K."/>
            <person name="Kramer D."/>
            <person name="Li W."/>
            <person name="Munsamy K."/>
            <person name="Piso A."/>
            <person name="Price J.L."/>
            <person name="Sonnekus B."/>
            <person name="Thomas C."/>
            <person name="van der Nest A."/>
            <person name="van Dijk A."/>
            <person name="van Heerden A."/>
            <person name="van Vuuren N."/>
            <person name="Yilmaz N."/>
            <person name="Duong T.A."/>
            <person name="van der Merwe N.A."/>
            <person name="Wingfield M.J."/>
            <person name="Wingfield B.D."/>
        </authorList>
    </citation>
    <scope>NUCLEOTIDE SEQUENCE [LARGE SCALE GENOMIC DNA]</scope>
    <source>
        <strain evidence="2 3">CMW 5346</strain>
    </source>
</reference>
<evidence type="ECO:0000259" key="1">
    <source>
        <dbReference type="Pfam" id="PF03358"/>
    </source>
</evidence>
<dbReference type="EMBL" id="JAWCUI010000146">
    <property type="protein sequence ID" value="KAL1887116.1"/>
    <property type="molecule type" value="Genomic_DNA"/>
</dbReference>
<dbReference type="Pfam" id="PF03358">
    <property type="entry name" value="FMN_red"/>
    <property type="match status" value="1"/>
</dbReference>
<evidence type="ECO:0000313" key="3">
    <source>
        <dbReference type="Proteomes" id="UP001583186"/>
    </source>
</evidence>